<feature type="transmembrane region" description="Helical" evidence="4">
    <location>
        <begin position="69"/>
        <end position="87"/>
    </location>
</feature>
<keyword evidence="4" id="KW-0812">Transmembrane</keyword>
<name>A0A368YBW9_9BACI</name>
<feature type="transmembrane region" description="Helical" evidence="4">
    <location>
        <begin position="143"/>
        <end position="162"/>
    </location>
</feature>
<dbReference type="PROSITE" id="PS50111">
    <property type="entry name" value="CHEMOTAXIS_TRANSDUC_2"/>
    <property type="match status" value="1"/>
</dbReference>
<keyword evidence="4" id="KW-0472">Membrane</keyword>
<feature type="transmembrane region" description="Helical" evidence="4">
    <location>
        <begin position="115"/>
        <end position="131"/>
    </location>
</feature>
<organism evidence="6 7">
    <name type="scientific">Saliterribacillus persicus</name>
    <dbReference type="NCBI Taxonomy" id="930114"/>
    <lineage>
        <taxon>Bacteria</taxon>
        <taxon>Bacillati</taxon>
        <taxon>Bacillota</taxon>
        <taxon>Bacilli</taxon>
        <taxon>Bacillales</taxon>
        <taxon>Bacillaceae</taxon>
        <taxon>Saliterribacillus</taxon>
    </lineage>
</organism>
<dbReference type="PANTHER" id="PTHR32089">
    <property type="entry name" value="METHYL-ACCEPTING CHEMOTAXIS PROTEIN MCPB"/>
    <property type="match status" value="1"/>
</dbReference>
<feature type="transmembrane region" description="Helical" evidence="4">
    <location>
        <begin position="93"/>
        <end position="110"/>
    </location>
</feature>
<proteinExistence type="predicted"/>
<dbReference type="AlphaFoldDB" id="A0A368YBW9"/>
<dbReference type="GO" id="GO:0016020">
    <property type="term" value="C:membrane"/>
    <property type="evidence" value="ECO:0007669"/>
    <property type="project" value="InterPro"/>
</dbReference>
<feature type="transmembrane region" description="Helical" evidence="4">
    <location>
        <begin position="43"/>
        <end position="60"/>
    </location>
</feature>
<feature type="coiled-coil region" evidence="3">
    <location>
        <begin position="169"/>
        <end position="227"/>
    </location>
</feature>
<sequence length="491" mass="55046">MHLVEEMKYKDMLKKNMLMLIIMAITLLTGLLLSLAVQQYTTVTFYGIELILAFILFFVFHKLLKMPKVIPYILVAIFYLSNALYIFTQGSSAPVFLIVIFLSLFAAIQLNNKVFFTGLSLGILVIFYNYWMMDKSNEIMGQLFQYSLFTTILTGVVFFFIIQSSSRRMDELAKYLVETEENQARKEKQRVQIETSVTTIIEKISEVNEQLQENVNTQNELSETIQEISQGSQTQAEQISEISSSTMETKQNVDEVQQTSLTLYEESNRASDMTETGKEKMNTLNENNQALEKVIGDLSRTFAELTEKISETNRFADTIKEITEQTNLLALNASIEAARAGEAGKGFAVVAEEIRKLADVTGETTEKITENLASLNTSNEQAVKQMDKSMENFVAGMQASDEVTGYFDQLTKTTETLNQGLRSFTVLAEKVQEQSNGVEASTNDLAAIIEEASASLEEMSATVTTLTSSNQALAAIMEETVDQTNRLKAEF</sequence>
<keyword evidence="3" id="KW-0175">Coiled coil</keyword>
<dbReference type="InterPro" id="IPR004089">
    <property type="entry name" value="MCPsignal_dom"/>
</dbReference>
<evidence type="ECO:0000256" key="3">
    <source>
        <dbReference type="SAM" id="Coils"/>
    </source>
</evidence>
<accession>A0A368YBW9</accession>
<dbReference type="PANTHER" id="PTHR32089:SF112">
    <property type="entry name" value="LYSOZYME-LIKE PROTEIN-RELATED"/>
    <property type="match status" value="1"/>
</dbReference>
<evidence type="ECO:0000313" key="6">
    <source>
        <dbReference type="EMBL" id="RCW77189.1"/>
    </source>
</evidence>
<keyword evidence="4" id="KW-1133">Transmembrane helix</keyword>
<comment type="caution">
    <text evidence="6">The sequence shown here is derived from an EMBL/GenBank/DDBJ whole genome shotgun (WGS) entry which is preliminary data.</text>
</comment>
<gene>
    <name evidence="6" type="ORF">DFR57_10156</name>
</gene>
<evidence type="ECO:0000256" key="2">
    <source>
        <dbReference type="PROSITE-ProRule" id="PRU00284"/>
    </source>
</evidence>
<feature type="domain" description="Methyl-accepting transducer" evidence="5">
    <location>
        <begin position="210"/>
        <end position="460"/>
    </location>
</feature>
<evidence type="ECO:0000313" key="7">
    <source>
        <dbReference type="Proteomes" id="UP000252585"/>
    </source>
</evidence>
<dbReference type="Proteomes" id="UP000252585">
    <property type="component" value="Unassembled WGS sequence"/>
</dbReference>
<reference evidence="6 7" key="1">
    <citation type="submission" date="2018-07" db="EMBL/GenBank/DDBJ databases">
        <title>Genomic Encyclopedia of Type Strains, Phase IV (KMG-IV): sequencing the most valuable type-strain genomes for metagenomic binning, comparative biology and taxonomic classification.</title>
        <authorList>
            <person name="Goeker M."/>
        </authorList>
    </citation>
    <scope>NUCLEOTIDE SEQUENCE [LARGE SCALE GENOMIC DNA]</scope>
    <source>
        <strain evidence="6 7">DSM 27696</strain>
    </source>
</reference>
<feature type="transmembrane region" description="Helical" evidence="4">
    <location>
        <begin position="17"/>
        <end position="37"/>
    </location>
</feature>
<dbReference type="Pfam" id="PF00015">
    <property type="entry name" value="MCPsignal"/>
    <property type="match status" value="1"/>
</dbReference>
<dbReference type="SUPFAM" id="SSF58104">
    <property type="entry name" value="Methyl-accepting chemotaxis protein (MCP) signaling domain"/>
    <property type="match status" value="1"/>
</dbReference>
<keyword evidence="7" id="KW-1185">Reference proteome</keyword>
<dbReference type="Gene3D" id="1.10.287.950">
    <property type="entry name" value="Methyl-accepting chemotaxis protein"/>
    <property type="match status" value="1"/>
</dbReference>
<dbReference type="SMART" id="SM00283">
    <property type="entry name" value="MA"/>
    <property type="match status" value="1"/>
</dbReference>
<feature type="coiled-coil region" evidence="3">
    <location>
        <begin position="281"/>
        <end position="308"/>
    </location>
</feature>
<dbReference type="RefSeq" id="WP_114351136.1">
    <property type="nucleotide sequence ID" value="NZ_QPJJ01000001.1"/>
</dbReference>
<keyword evidence="1 2" id="KW-0807">Transducer</keyword>
<dbReference type="OrthoDB" id="242546at2"/>
<dbReference type="GO" id="GO:0007165">
    <property type="term" value="P:signal transduction"/>
    <property type="evidence" value="ECO:0007669"/>
    <property type="project" value="UniProtKB-KW"/>
</dbReference>
<evidence type="ECO:0000256" key="1">
    <source>
        <dbReference type="ARBA" id="ARBA00023224"/>
    </source>
</evidence>
<evidence type="ECO:0000256" key="4">
    <source>
        <dbReference type="SAM" id="Phobius"/>
    </source>
</evidence>
<evidence type="ECO:0000259" key="5">
    <source>
        <dbReference type="PROSITE" id="PS50111"/>
    </source>
</evidence>
<dbReference type="EMBL" id="QPJJ01000001">
    <property type="protein sequence ID" value="RCW77189.1"/>
    <property type="molecule type" value="Genomic_DNA"/>
</dbReference>
<protein>
    <submittedName>
        <fullName evidence="6">Methyl-accepting chemotaxis protein</fullName>
    </submittedName>
</protein>